<comment type="caution">
    <text evidence="3">The sequence shown here is derived from an EMBL/GenBank/DDBJ whole genome shotgun (WGS) entry which is preliminary data.</text>
</comment>
<keyword evidence="4" id="KW-1185">Reference proteome</keyword>
<dbReference type="Proteomes" id="UP000192769">
    <property type="component" value="Unassembled WGS sequence"/>
</dbReference>
<dbReference type="SUPFAM" id="SSF53448">
    <property type="entry name" value="Nucleotide-diphospho-sugar transferases"/>
    <property type="match status" value="1"/>
</dbReference>
<evidence type="ECO:0000256" key="1">
    <source>
        <dbReference type="ARBA" id="ARBA00022842"/>
    </source>
</evidence>
<evidence type="ECO:0000313" key="3">
    <source>
        <dbReference type="EMBL" id="OQP35174.1"/>
    </source>
</evidence>
<dbReference type="RefSeq" id="WP_081137579.1">
    <property type="nucleotide sequence ID" value="NZ_MWUE01000008.1"/>
</dbReference>
<keyword evidence="1" id="KW-0460">Magnesium</keyword>
<protein>
    <submittedName>
        <fullName evidence="3">Purine catabolism protein PucB</fullName>
    </submittedName>
</protein>
<proteinExistence type="predicted"/>
<sequence length="189" mass="19584">MKIAVLVMAAGFSRRFKAGGGEHKLLALLNGKPVLQHTLAHVAATGLDFFVVTRPEDAPIRALIPAGRAVICRSEGIGDSIAAGVGASAAYDGWLITLGDMPFLTSESLLAVASALHYAPLARAEVAGKQGHPVGFQRAFYPALISLSGDTGARAVLNSAPCQRVKLADKGCVLDIDTPLDLQRGTGAE</sequence>
<dbReference type="AlphaFoldDB" id="A0A1V9DN44"/>
<organism evidence="3 4">
    <name type="scientific">Pantoea latae</name>
    <dbReference type="NCBI Taxonomy" id="1964541"/>
    <lineage>
        <taxon>Bacteria</taxon>
        <taxon>Pseudomonadati</taxon>
        <taxon>Pseudomonadota</taxon>
        <taxon>Gammaproteobacteria</taxon>
        <taxon>Enterobacterales</taxon>
        <taxon>Erwiniaceae</taxon>
        <taxon>Pantoea</taxon>
    </lineage>
</organism>
<dbReference type="InterPro" id="IPR025877">
    <property type="entry name" value="MobA-like_NTP_Trfase"/>
</dbReference>
<gene>
    <name evidence="3" type="ORF">B2J69_06600</name>
</gene>
<dbReference type="GO" id="GO:0016779">
    <property type="term" value="F:nucleotidyltransferase activity"/>
    <property type="evidence" value="ECO:0007669"/>
    <property type="project" value="UniProtKB-ARBA"/>
</dbReference>
<dbReference type="Pfam" id="PF12804">
    <property type="entry name" value="NTP_transf_3"/>
    <property type="match status" value="1"/>
</dbReference>
<evidence type="ECO:0000259" key="2">
    <source>
        <dbReference type="Pfam" id="PF12804"/>
    </source>
</evidence>
<feature type="domain" description="MobA-like NTP transferase" evidence="2">
    <location>
        <begin position="5"/>
        <end position="159"/>
    </location>
</feature>
<reference evidence="3 4" key="1">
    <citation type="submission" date="2017-02" db="EMBL/GenBank/DDBJ databases">
        <title>Whole genome shotgun sequence of Pantoea agglomerans strain AS1 isolated from a cycad, Zamia floridana in Central Florida, USA.</title>
        <authorList>
            <person name="Lata P."/>
            <person name="Govindarajan S."/>
            <person name="Qi F."/>
            <person name="Li J.-L."/>
            <person name="Maurya S.K."/>
            <person name="Sahoo M.K."/>
        </authorList>
    </citation>
    <scope>NUCLEOTIDE SEQUENCE [LARGE SCALE GENOMIC DNA]</scope>
    <source>
        <strain evidence="3 4">AS1</strain>
    </source>
</reference>
<dbReference type="Gene3D" id="3.90.550.10">
    <property type="entry name" value="Spore Coat Polysaccharide Biosynthesis Protein SpsA, Chain A"/>
    <property type="match status" value="1"/>
</dbReference>
<evidence type="ECO:0000313" key="4">
    <source>
        <dbReference type="Proteomes" id="UP000192769"/>
    </source>
</evidence>
<dbReference type="PANTHER" id="PTHR43777">
    <property type="entry name" value="MOLYBDENUM COFACTOR CYTIDYLYLTRANSFERASE"/>
    <property type="match status" value="1"/>
</dbReference>
<accession>A0A1V9DN44</accession>
<dbReference type="PANTHER" id="PTHR43777:SF1">
    <property type="entry name" value="MOLYBDENUM COFACTOR CYTIDYLYLTRANSFERASE"/>
    <property type="match status" value="1"/>
</dbReference>
<dbReference type="OrthoDB" id="5298023at2"/>
<dbReference type="InterPro" id="IPR029044">
    <property type="entry name" value="Nucleotide-diphossugar_trans"/>
</dbReference>
<dbReference type="CDD" id="cd04182">
    <property type="entry name" value="GT_2_like_f"/>
    <property type="match status" value="1"/>
</dbReference>
<dbReference type="EMBL" id="MWUE01000008">
    <property type="protein sequence ID" value="OQP35174.1"/>
    <property type="molecule type" value="Genomic_DNA"/>
</dbReference>
<name>A0A1V9DN44_9GAMM</name>